<dbReference type="Pfam" id="PF25275">
    <property type="entry name" value="Golvesin_C"/>
    <property type="match status" value="1"/>
</dbReference>
<evidence type="ECO:0000313" key="5">
    <source>
        <dbReference type="EMBL" id="MCL1045040.1"/>
    </source>
</evidence>
<feature type="domain" description="Fibronectin type-III" evidence="4">
    <location>
        <begin position="837"/>
        <end position="926"/>
    </location>
</feature>
<dbReference type="InterPro" id="IPR017853">
    <property type="entry name" value="GH"/>
</dbReference>
<dbReference type="InterPro" id="IPR051913">
    <property type="entry name" value="GH2_Domain-Containing"/>
</dbReference>
<dbReference type="Gene3D" id="3.20.20.80">
    <property type="entry name" value="Glycosidases"/>
    <property type="match status" value="1"/>
</dbReference>
<dbReference type="InterPro" id="IPR006101">
    <property type="entry name" value="Glyco_hydro_2"/>
</dbReference>
<dbReference type="InterPro" id="IPR003961">
    <property type="entry name" value="FN3_dom"/>
</dbReference>
<evidence type="ECO:0000313" key="6">
    <source>
        <dbReference type="Proteomes" id="UP001202134"/>
    </source>
</evidence>
<proteinExistence type="inferred from homology"/>
<dbReference type="InterPro" id="IPR013783">
    <property type="entry name" value="Ig-like_fold"/>
</dbReference>
<accession>A0ABT0KMG4</accession>
<evidence type="ECO:0000256" key="3">
    <source>
        <dbReference type="ARBA" id="ARBA00023295"/>
    </source>
</evidence>
<dbReference type="SUPFAM" id="SSF49265">
    <property type="entry name" value="Fibronectin type III"/>
    <property type="match status" value="1"/>
</dbReference>
<dbReference type="Gene3D" id="2.60.120.260">
    <property type="entry name" value="Galactose-binding domain-like"/>
    <property type="match status" value="1"/>
</dbReference>
<evidence type="ECO:0000259" key="4">
    <source>
        <dbReference type="PROSITE" id="PS50853"/>
    </source>
</evidence>
<keyword evidence="2" id="KW-0378">Hydrolase</keyword>
<dbReference type="Gene3D" id="2.60.40.10">
    <property type="entry name" value="Immunoglobulins"/>
    <property type="match status" value="2"/>
</dbReference>
<gene>
    <name evidence="5" type="ORF">L2737_06805</name>
</gene>
<protein>
    <submittedName>
        <fullName evidence="5">Beta galactosidase jelly roll domain-containing protein</fullName>
    </submittedName>
</protein>
<dbReference type="Pfam" id="PF02836">
    <property type="entry name" value="Glyco_hydro_2_C"/>
    <property type="match status" value="1"/>
</dbReference>
<dbReference type="SUPFAM" id="SSF51445">
    <property type="entry name" value="(Trans)glycosidases"/>
    <property type="match status" value="1"/>
</dbReference>
<dbReference type="Pfam" id="PF02837">
    <property type="entry name" value="Glyco_hydro_2_N"/>
    <property type="match status" value="1"/>
</dbReference>
<evidence type="ECO:0000256" key="1">
    <source>
        <dbReference type="ARBA" id="ARBA00007401"/>
    </source>
</evidence>
<dbReference type="PRINTS" id="PR00132">
    <property type="entry name" value="GLHYDRLASE2"/>
</dbReference>
<dbReference type="InterPro" id="IPR006104">
    <property type="entry name" value="Glyco_hydro_2_N"/>
</dbReference>
<dbReference type="InterPro" id="IPR006102">
    <property type="entry name" value="Ig-like_GH2"/>
</dbReference>
<dbReference type="PANTHER" id="PTHR42732">
    <property type="entry name" value="BETA-GALACTOSIDASE"/>
    <property type="match status" value="1"/>
</dbReference>
<dbReference type="InterPro" id="IPR006103">
    <property type="entry name" value="Glyco_hydro_2_cat"/>
</dbReference>
<organism evidence="5 6">
    <name type="scientific">Shewanella electrodiphila</name>
    <dbReference type="NCBI Taxonomy" id="934143"/>
    <lineage>
        <taxon>Bacteria</taxon>
        <taxon>Pseudomonadati</taxon>
        <taxon>Pseudomonadota</taxon>
        <taxon>Gammaproteobacteria</taxon>
        <taxon>Alteromonadales</taxon>
        <taxon>Shewanellaceae</taxon>
        <taxon>Shewanella</taxon>
    </lineage>
</organism>
<comment type="similarity">
    <text evidence="1">Belongs to the glycosyl hydrolase 2 family.</text>
</comment>
<dbReference type="SUPFAM" id="SSF49785">
    <property type="entry name" value="Galactose-binding domain-like"/>
    <property type="match status" value="1"/>
</dbReference>
<dbReference type="SUPFAM" id="SSF49303">
    <property type="entry name" value="beta-Galactosidase/glucuronidase domain"/>
    <property type="match status" value="1"/>
</dbReference>
<dbReference type="PANTHER" id="PTHR42732:SF1">
    <property type="entry name" value="BETA-MANNOSIDASE"/>
    <property type="match status" value="1"/>
</dbReference>
<keyword evidence="6" id="KW-1185">Reference proteome</keyword>
<dbReference type="RefSeq" id="WP_248955236.1">
    <property type="nucleotide sequence ID" value="NZ_JAKIKU010000003.1"/>
</dbReference>
<dbReference type="InterPro" id="IPR033803">
    <property type="entry name" value="CBD-like_Golvesin-Xly"/>
</dbReference>
<reference evidence="5 6" key="1">
    <citation type="submission" date="2022-01" db="EMBL/GenBank/DDBJ databases">
        <title>Whole genome-based taxonomy of the Shewanellaceae.</title>
        <authorList>
            <person name="Martin-Rodriguez A.J."/>
        </authorList>
    </citation>
    <scope>NUCLEOTIDE SEQUENCE [LARGE SCALE GENOMIC DNA]</scope>
    <source>
        <strain evidence="5 6">DSM 24955</strain>
    </source>
</reference>
<dbReference type="CDD" id="cd00063">
    <property type="entry name" value="FN3"/>
    <property type="match status" value="1"/>
</dbReference>
<dbReference type="Pfam" id="PF00703">
    <property type="entry name" value="Glyco_hydro_2"/>
    <property type="match status" value="1"/>
</dbReference>
<dbReference type="InterPro" id="IPR008979">
    <property type="entry name" value="Galactose-bd-like_sf"/>
</dbReference>
<comment type="caution">
    <text evidence="5">The sequence shown here is derived from an EMBL/GenBank/DDBJ whole genome shotgun (WGS) entry which is preliminary data.</text>
</comment>
<dbReference type="Proteomes" id="UP001202134">
    <property type="component" value="Unassembled WGS sequence"/>
</dbReference>
<dbReference type="InterPro" id="IPR036116">
    <property type="entry name" value="FN3_sf"/>
</dbReference>
<dbReference type="InterPro" id="IPR036156">
    <property type="entry name" value="Beta-gal/glucu_dom_sf"/>
</dbReference>
<keyword evidence="3" id="KW-0326">Glycosidase</keyword>
<evidence type="ECO:0000256" key="2">
    <source>
        <dbReference type="ARBA" id="ARBA00022801"/>
    </source>
</evidence>
<sequence length="1011" mass="115710">MLMIISGCNYFSSTFSKPEIINDTPIDIGFMTQDEKLLNGQWKFKTFLGDGSNYRDIKPTAEDTIIDNSDLDLVEFSGNWQTKKLGQRDSSFWGHDFLAFSYSKLNPDIKVKFNYPKIALGYYEHFVFYPFASSLNTKVTVKHAGGETSQYFNQRNRTGQWLSLGIFNIADLAESSIEFSTIHKGQVAVDAIMLRPINESVYLKAQQEKQQAYKVNLADESWQKLAVPGHWGMLNEYATYTGKGWYRKEFTLPDNWQATTEQRYRLTFDGVYHVAKVYLNGQFLGVHKGGFTPFEFDVTDKLDFTRDNVLAVEADNNAIVGATWNWGGIIRDVKLIKNNDARITFQYIHAEPDLIAGDASLSLKVRVENFASRTRVFKFSAKVNRNGLLASFDHELQLDANSVSEFNLESNLTAKQVSLWHFDRPNLYELTSELSEQGKLLHQRQDRFGIRKVEITDSQFLLNGEPIRVGGFNRISDHRYWGTSEPDELLASDIKMMKNAGANFMRIMHGTQHKRLLELCDEVGMLIFEEANIRELTNPEFVAPEYALNKQWLREMIERDINHPSIIGWSIGNELKEHYQYVTSVKNYVKKELDPYRLVTNVSNTGYRKGDSAENDPLGLSDLLMQNIYQKDPESVISTIKHRWPNRPVFISEYGLGRFDTASLDNDYANFSEWHEMIRGRNTHVVGSAIWSFNDYRSGYAQSLEDENRAWGLVNTWRQKRRAYKTVQQELSPIKLLQIDQVNINSQHAKVSVAVRDVDDYPSYTIKNYQLEWQLNAENGDVLSKASLALPTLKPGDQTWQTGIDWSGDIDNPYSLTVRIISSNGYVRFEKELAFLKPLTPTINSVLVADNAVRVEFEKQTPSVEYFVRYRRTDGEIIESEKTINNSIELTNLDSRYQYTLELLASNDVSNSAPSKPFNVTLSGKALSPSIYETMIDKDKFIVGFSGKVDDIGYILQYGYAKGGLNMKVTTSSRGMITADIDPTQKTLYYQLKSKTLDTESQWSKLDEISL</sequence>
<dbReference type="EMBL" id="JAKIKU010000003">
    <property type="protein sequence ID" value="MCL1045040.1"/>
    <property type="molecule type" value="Genomic_DNA"/>
</dbReference>
<name>A0ABT0KMG4_9GAMM</name>
<dbReference type="PROSITE" id="PS50853">
    <property type="entry name" value="FN3"/>
    <property type="match status" value="1"/>
</dbReference>